<evidence type="ECO:0000256" key="8">
    <source>
        <dbReference type="ARBA" id="ARBA00023163"/>
    </source>
</evidence>
<dbReference type="Pfam" id="PF00096">
    <property type="entry name" value="zf-C2H2"/>
    <property type="match status" value="4"/>
</dbReference>
<evidence type="ECO:0000256" key="5">
    <source>
        <dbReference type="ARBA" id="ARBA00022833"/>
    </source>
</evidence>
<evidence type="ECO:0000256" key="6">
    <source>
        <dbReference type="ARBA" id="ARBA00023015"/>
    </source>
</evidence>
<dbReference type="GO" id="GO:0005634">
    <property type="term" value="C:nucleus"/>
    <property type="evidence" value="ECO:0007669"/>
    <property type="project" value="UniProtKB-SubCell"/>
</dbReference>
<dbReference type="GO" id="GO:0008270">
    <property type="term" value="F:zinc ion binding"/>
    <property type="evidence" value="ECO:0007669"/>
    <property type="project" value="UniProtKB-KW"/>
</dbReference>
<dbReference type="FunFam" id="3.30.160.60:FF:000624">
    <property type="entry name" value="zinc finger protein 697"/>
    <property type="match status" value="1"/>
</dbReference>
<keyword evidence="2" id="KW-0479">Metal-binding</keyword>
<dbReference type="InterPro" id="IPR036236">
    <property type="entry name" value="Znf_C2H2_sf"/>
</dbReference>
<name>A0A6S7HBP5_PARCT</name>
<dbReference type="FunFam" id="3.30.160.60:FF:000072">
    <property type="entry name" value="zinc finger protein 143 isoform X1"/>
    <property type="match status" value="1"/>
</dbReference>
<dbReference type="Gene3D" id="3.30.160.60">
    <property type="entry name" value="Classic Zinc Finger"/>
    <property type="match status" value="6"/>
</dbReference>
<dbReference type="GO" id="GO:0000981">
    <property type="term" value="F:DNA-binding transcription factor activity, RNA polymerase II-specific"/>
    <property type="evidence" value="ECO:0007669"/>
    <property type="project" value="TreeGrafter"/>
</dbReference>
<dbReference type="PROSITE" id="PS00028">
    <property type="entry name" value="ZINC_FINGER_C2H2_1"/>
    <property type="match status" value="6"/>
</dbReference>
<dbReference type="InterPro" id="IPR050329">
    <property type="entry name" value="GLI_C2H2-zinc-finger"/>
</dbReference>
<dbReference type="EMBL" id="CACRXK020004145">
    <property type="protein sequence ID" value="CAB4001649.1"/>
    <property type="molecule type" value="Genomic_DNA"/>
</dbReference>
<dbReference type="InterPro" id="IPR013087">
    <property type="entry name" value="Znf_C2H2_type"/>
</dbReference>
<dbReference type="PROSITE" id="PS50157">
    <property type="entry name" value="ZINC_FINGER_C2H2_2"/>
    <property type="match status" value="6"/>
</dbReference>
<evidence type="ECO:0000256" key="1">
    <source>
        <dbReference type="ARBA" id="ARBA00004123"/>
    </source>
</evidence>
<dbReference type="SMART" id="SM00355">
    <property type="entry name" value="ZnF_C2H2"/>
    <property type="match status" value="6"/>
</dbReference>
<dbReference type="Proteomes" id="UP001152795">
    <property type="component" value="Unassembled WGS sequence"/>
</dbReference>
<accession>A0A6S7HBP5</accession>
<evidence type="ECO:0000256" key="4">
    <source>
        <dbReference type="ARBA" id="ARBA00022771"/>
    </source>
</evidence>
<reference evidence="10" key="1">
    <citation type="submission" date="2020-04" db="EMBL/GenBank/DDBJ databases">
        <authorList>
            <person name="Alioto T."/>
            <person name="Alioto T."/>
            <person name="Gomez Garrido J."/>
        </authorList>
    </citation>
    <scope>NUCLEOTIDE SEQUENCE</scope>
    <source>
        <strain evidence="10">A484AB</strain>
    </source>
</reference>
<evidence type="ECO:0000313" key="11">
    <source>
        <dbReference type="Proteomes" id="UP001152795"/>
    </source>
</evidence>
<evidence type="ECO:0000256" key="2">
    <source>
        <dbReference type="ARBA" id="ARBA00022723"/>
    </source>
</evidence>
<evidence type="ECO:0000256" key="9">
    <source>
        <dbReference type="ARBA" id="ARBA00023242"/>
    </source>
</evidence>
<comment type="caution">
    <text evidence="10">The sequence shown here is derived from an EMBL/GenBank/DDBJ whole genome shotgun (WGS) entry which is preliminary data.</text>
</comment>
<organism evidence="10 11">
    <name type="scientific">Paramuricea clavata</name>
    <name type="common">Red gorgonian</name>
    <name type="synonym">Violescent sea-whip</name>
    <dbReference type="NCBI Taxonomy" id="317549"/>
    <lineage>
        <taxon>Eukaryota</taxon>
        <taxon>Metazoa</taxon>
        <taxon>Cnidaria</taxon>
        <taxon>Anthozoa</taxon>
        <taxon>Octocorallia</taxon>
        <taxon>Malacalcyonacea</taxon>
        <taxon>Plexauridae</taxon>
        <taxon>Paramuricea</taxon>
    </lineage>
</organism>
<keyword evidence="8" id="KW-0804">Transcription</keyword>
<dbReference type="OrthoDB" id="5956999at2759"/>
<dbReference type="SUPFAM" id="SSF57667">
    <property type="entry name" value="beta-beta-alpha zinc fingers"/>
    <property type="match status" value="3"/>
</dbReference>
<comment type="subcellular location">
    <subcellularLocation>
        <location evidence="1">Nucleus</location>
    </subcellularLocation>
</comment>
<evidence type="ECO:0000256" key="7">
    <source>
        <dbReference type="ARBA" id="ARBA00023125"/>
    </source>
</evidence>
<keyword evidence="11" id="KW-1185">Reference proteome</keyword>
<evidence type="ECO:0000256" key="3">
    <source>
        <dbReference type="ARBA" id="ARBA00022737"/>
    </source>
</evidence>
<keyword evidence="4" id="KW-0863">Zinc-finger</keyword>
<dbReference type="FunFam" id="3.30.160.60:FF:000071">
    <property type="entry name" value="Putative zinc finger protein 143"/>
    <property type="match status" value="1"/>
</dbReference>
<dbReference type="PANTHER" id="PTHR19818">
    <property type="entry name" value="ZINC FINGER PROTEIN ZIC AND GLI"/>
    <property type="match status" value="1"/>
</dbReference>
<dbReference type="FunFam" id="3.30.160.60:FF:000125">
    <property type="entry name" value="Putative zinc finger protein 143"/>
    <property type="match status" value="3"/>
</dbReference>
<sequence>MPMHLGDYYPLEYLLNELVHERSHSGEKPYKCNYDNCGKAFATGYGLKSHTRTHTGEKPYPCPDSECNKGFKTSGDLQKHIRTHTGERPFKCLYETCDRSFTTSNIRKVHMRTHTGERPYICEYEGCSKSFASATNYKNHTRIHTGERPYVCQVDGCEKRFTEYSSLYKHHVVHTHNKPYTCSICNKTYRQASTLALHKRTSHGDMSGITMAHETETYVSSSDGEPELKRQRLEFATTDNGHTYSMVMSSDDTSAVTAMQAINHTLGDISHQISDVTTGHITIPVTITTDSQIQGLPVVLSETPPSTIMQEPGHEISSGLTSQAEVAVSIVPATLVTSGYTTMSRFIPADNVTYVYATMATEDETETQPEITSSNGVESTFDATQAEHAYEEISQNIGSADSTIQVVKSSVEACKSPRDMNEQVLSEEFSEDHRIPSTEDKTEQISSNIVTSTISQIHVGNMLS</sequence>
<dbReference type="GO" id="GO:0045944">
    <property type="term" value="P:positive regulation of transcription by RNA polymerase II"/>
    <property type="evidence" value="ECO:0007669"/>
    <property type="project" value="UniProtKB-ARBA"/>
</dbReference>
<keyword evidence="6" id="KW-0805">Transcription regulation</keyword>
<gene>
    <name evidence="10" type="ORF">PACLA_8A035409</name>
</gene>
<protein>
    <submittedName>
        <fullName evidence="10">Zinc finger 143-like</fullName>
    </submittedName>
</protein>
<keyword evidence="9" id="KW-0539">Nucleus</keyword>
<dbReference type="GO" id="GO:0000978">
    <property type="term" value="F:RNA polymerase II cis-regulatory region sequence-specific DNA binding"/>
    <property type="evidence" value="ECO:0007669"/>
    <property type="project" value="TreeGrafter"/>
</dbReference>
<dbReference type="AlphaFoldDB" id="A0A6S7HBP5"/>
<keyword evidence="7" id="KW-0238">DNA-binding</keyword>
<dbReference type="PANTHER" id="PTHR19818:SF151">
    <property type="entry name" value="ZINC FINGER PROTEIN 76"/>
    <property type="match status" value="1"/>
</dbReference>
<proteinExistence type="predicted"/>
<evidence type="ECO:0000313" key="10">
    <source>
        <dbReference type="EMBL" id="CAB4001649.1"/>
    </source>
</evidence>
<keyword evidence="3" id="KW-0677">Repeat</keyword>
<keyword evidence="5" id="KW-0862">Zinc</keyword>